<evidence type="ECO:0000313" key="1">
    <source>
        <dbReference type="EMBL" id="OGM61511.1"/>
    </source>
</evidence>
<evidence type="ECO:0000313" key="2">
    <source>
        <dbReference type="Proteomes" id="UP000177082"/>
    </source>
</evidence>
<proteinExistence type="predicted"/>
<accession>A0A1F8BBU5</accession>
<dbReference type="AlphaFoldDB" id="A0A1F8BBU5"/>
<dbReference type="Proteomes" id="UP000177082">
    <property type="component" value="Unassembled WGS sequence"/>
</dbReference>
<organism evidence="1 2">
    <name type="scientific">Candidatus Woesebacteria bacterium RIFCSPLOWO2_01_FULL_39_21</name>
    <dbReference type="NCBI Taxonomy" id="1802519"/>
    <lineage>
        <taxon>Bacteria</taxon>
        <taxon>Candidatus Woeseibacteriota</taxon>
    </lineage>
</organism>
<comment type="caution">
    <text evidence="1">The sequence shown here is derived from an EMBL/GenBank/DDBJ whole genome shotgun (WGS) entry which is preliminary data.</text>
</comment>
<dbReference type="STRING" id="1802519.A2961_04150"/>
<gene>
    <name evidence="1" type="ORF">A2961_04150</name>
</gene>
<sequence length="187" mass="21558">MQKNKIVKVRTREEIKQSIMNSSNGFDAWYILQQADKEIKNFKGPKEITSNTNYYKAMTLFEFDKGVLLLNSIPELHRVFALEFSKNLQAEYNCATPSEKSMVEVVSLNFVRILEVQRKIKDALESMKTRYDIQYLAVLSKELDRAERHYLTSLQALRTLNSPSFEVNIKTNTAVVGQNQAVQVKNA</sequence>
<dbReference type="EMBL" id="MGHF01000037">
    <property type="protein sequence ID" value="OGM61511.1"/>
    <property type="molecule type" value="Genomic_DNA"/>
</dbReference>
<name>A0A1F8BBU5_9BACT</name>
<protein>
    <submittedName>
        <fullName evidence="1">Uncharacterized protein</fullName>
    </submittedName>
</protein>
<reference evidence="1 2" key="1">
    <citation type="journal article" date="2016" name="Nat. Commun.">
        <title>Thousands of microbial genomes shed light on interconnected biogeochemical processes in an aquifer system.</title>
        <authorList>
            <person name="Anantharaman K."/>
            <person name="Brown C.T."/>
            <person name="Hug L.A."/>
            <person name="Sharon I."/>
            <person name="Castelle C.J."/>
            <person name="Probst A.J."/>
            <person name="Thomas B.C."/>
            <person name="Singh A."/>
            <person name="Wilkins M.J."/>
            <person name="Karaoz U."/>
            <person name="Brodie E.L."/>
            <person name="Williams K.H."/>
            <person name="Hubbard S.S."/>
            <person name="Banfield J.F."/>
        </authorList>
    </citation>
    <scope>NUCLEOTIDE SEQUENCE [LARGE SCALE GENOMIC DNA]</scope>
</reference>